<dbReference type="EMBL" id="MFAZ01000018">
    <property type="protein sequence ID" value="OGD87214.1"/>
    <property type="molecule type" value="Genomic_DNA"/>
</dbReference>
<name>A0A1F5G5X4_9BACT</name>
<reference evidence="2 3" key="1">
    <citation type="journal article" date="2016" name="Nat. Commun.">
        <title>Thousands of microbial genomes shed light on interconnected biogeochemical processes in an aquifer system.</title>
        <authorList>
            <person name="Anantharaman K."/>
            <person name="Brown C.T."/>
            <person name="Hug L.A."/>
            <person name="Sharon I."/>
            <person name="Castelle C.J."/>
            <person name="Probst A.J."/>
            <person name="Thomas B.C."/>
            <person name="Singh A."/>
            <person name="Wilkins M.J."/>
            <person name="Karaoz U."/>
            <person name="Brodie E.L."/>
            <person name="Williams K.H."/>
            <person name="Hubbard S.S."/>
            <person name="Banfield J.F."/>
        </authorList>
    </citation>
    <scope>NUCLEOTIDE SEQUENCE [LARGE SCALE GENOMIC DNA]</scope>
</reference>
<feature type="transmembrane region" description="Helical" evidence="1">
    <location>
        <begin position="99"/>
        <end position="119"/>
    </location>
</feature>
<feature type="transmembrane region" description="Helical" evidence="1">
    <location>
        <begin position="224"/>
        <end position="243"/>
    </location>
</feature>
<evidence type="ECO:0008006" key="4">
    <source>
        <dbReference type="Google" id="ProtNLM"/>
    </source>
</evidence>
<feature type="transmembrane region" description="Helical" evidence="1">
    <location>
        <begin position="7"/>
        <end position="27"/>
    </location>
</feature>
<evidence type="ECO:0000313" key="3">
    <source>
        <dbReference type="Proteomes" id="UP000179102"/>
    </source>
</evidence>
<keyword evidence="1" id="KW-0472">Membrane</keyword>
<organism evidence="2 3">
    <name type="scientific">Candidatus Curtissbacteria bacterium RIFCSPHIGHO2_01_FULL_41_11</name>
    <dbReference type="NCBI Taxonomy" id="1797711"/>
    <lineage>
        <taxon>Bacteria</taxon>
        <taxon>Candidatus Curtissiibacteriota</taxon>
    </lineage>
</organism>
<sequence>MRRRITSLWPQFFIFFVVLSFFVRLYFPPSIFVTPDFGRSDLLHLNLPNKFVLSQNLRSFKFPLWQNNIAQGYPIFSEAITGTFFIPNIIIFSALPFEIAIPTLYLVTFLISALGMYSLLRSLNINEYSSIFGAVSFTFSAAMVLRISHLGVIQTISLLPLTLMFVIFFLKKTSLKNFLVLSFLFSQFLLVGFAQIFVYAIFLFTSLIFLYAILKTKKNFIKSFLLFCLILIFTFSLSAIQLLPAVELTQYSIREKGVNPSTILNSIPMKINNLKTYINPFILGSAKNGTYNSTNWQNTGIFWENTTYIGLLPISLSLFGVFYLTFQKKKDKLFFTIVILTAITLLLSLGTLAPTHILFSFPPLSFFRVPARFNLFTQFFLVILAAYTLNLFSKKMSSRPKFIFFLLVISLTTFDLFSKWWSYHPIGKSKEWLAPPESFYKLDKNFKDYRIAKIGENTWNNIFVKNGWENQSEYYKFFLNSLEENYNVFFDLNQLNGYVVLPTKRFNLEQSIMLEAAKSDSGLELSSSFKKLLDSQNVRYLLSSQEIKNNDYSKIFETEKDNFKYYIYESSSYLPKFSIYYSFQTVNSIQDYFQKYKEIDPTKTVLLEKNIKLDLEESAGEVKVNKNLEGEYDLLVTTQKPGILVVSDSFYPGWKAKIDGEKTEILPANVNSKAIFLPEGKHHVNFSFKPFSFNLGLIISLASHLILLFLLLRTKKAFRRNETHI</sequence>
<feature type="transmembrane region" description="Helical" evidence="1">
    <location>
        <begin position="373"/>
        <end position="390"/>
    </location>
</feature>
<evidence type="ECO:0000313" key="2">
    <source>
        <dbReference type="EMBL" id="OGD87214.1"/>
    </source>
</evidence>
<dbReference type="AlphaFoldDB" id="A0A1F5G5X4"/>
<dbReference type="PANTHER" id="PTHR38454">
    <property type="entry name" value="INTEGRAL MEMBRANE PROTEIN-RELATED"/>
    <property type="match status" value="1"/>
</dbReference>
<feature type="transmembrane region" description="Helical" evidence="1">
    <location>
        <begin position="152"/>
        <end position="170"/>
    </location>
</feature>
<dbReference type="STRING" id="1797711.A2870_03645"/>
<feature type="transmembrane region" description="Helical" evidence="1">
    <location>
        <begin position="190"/>
        <end position="212"/>
    </location>
</feature>
<feature type="transmembrane region" description="Helical" evidence="1">
    <location>
        <begin position="333"/>
        <end position="353"/>
    </location>
</feature>
<dbReference type="InterPro" id="IPR018580">
    <property type="entry name" value="Uncharacterised_YfhO"/>
</dbReference>
<keyword evidence="1" id="KW-1133">Transmembrane helix</keyword>
<proteinExistence type="predicted"/>
<accession>A0A1F5G5X4</accession>
<evidence type="ECO:0000256" key="1">
    <source>
        <dbReference type="SAM" id="Phobius"/>
    </source>
</evidence>
<keyword evidence="1" id="KW-0812">Transmembrane</keyword>
<dbReference type="Proteomes" id="UP000179102">
    <property type="component" value="Unassembled WGS sequence"/>
</dbReference>
<feature type="transmembrane region" description="Helical" evidence="1">
    <location>
        <begin position="308"/>
        <end position="326"/>
    </location>
</feature>
<dbReference type="PANTHER" id="PTHR38454:SF1">
    <property type="entry name" value="INTEGRAL MEMBRANE PROTEIN"/>
    <property type="match status" value="1"/>
</dbReference>
<feature type="transmembrane region" description="Helical" evidence="1">
    <location>
        <begin position="691"/>
        <end position="712"/>
    </location>
</feature>
<protein>
    <recommendedName>
        <fullName evidence="4">Membrane protein 6-pyruvoyl-tetrahydropterin synthase-related domain-containing protein</fullName>
    </recommendedName>
</protein>
<gene>
    <name evidence="2" type="ORF">A2870_03645</name>
</gene>
<feature type="transmembrane region" description="Helical" evidence="1">
    <location>
        <begin position="402"/>
        <end position="421"/>
    </location>
</feature>
<comment type="caution">
    <text evidence="2">The sequence shown here is derived from an EMBL/GenBank/DDBJ whole genome shotgun (WGS) entry which is preliminary data.</text>
</comment>